<dbReference type="AlphaFoldDB" id="A0A9P5RSF9"/>
<feature type="compositionally biased region" description="Low complexity" evidence="1">
    <location>
        <begin position="79"/>
        <end position="89"/>
    </location>
</feature>
<dbReference type="Proteomes" id="UP000748756">
    <property type="component" value="Unassembled WGS sequence"/>
</dbReference>
<proteinExistence type="predicted"/>
<accession>A0A9P5RSF9</accession>
<evidence type="ECO:0000256" key="1">
    <source>
        <dbReference type="SAM" id="MobiDB-lite"/>
    </source>
</evidence>
<feature type="compositionally biased region" description="Polar residues" evidence="1">
    <location>
        <begin position="390"/>
        <end position="405"/>
    </location>
</feature>
<evidence type="ECO:0000313" key="2">
    <source>
        <dbReference type="EMBL" id="KAF9140804.1"/>
    </source>
</evidence>
<feature type="compositionally biased region" description="Polar residues" evidence="1">
    <location>
        <begin position="25"/>
        <end position="53"/>
    </location>
</feature>
<organism evidence="2 3">
    <name type="scientific">Linnemannia schmuckeri</name>
    <dbReference type="NCBI Taxonomy" id="64567"/>
    <lineage>
        <taxon>Eukaryota</taxon>
        <taxon>Fungi</taxon>
        <taxon>Fungi incertae sedis</taxon>
        <taxon>Mucoromycota</taxon>
        <taxon>Mortierellomycotina</taxon>
        <taxon>Mortierellomycetes</taxon>
        <taxon>Mortierellales</taxon>
        <taxon>Mortierellaceae</taxon>
        <taxon>Linnemannia</taxon>
    </lineage>
</organism>
<feature type="compositionally biased region" description="Basic residues" evidence="1">
    <location>
        <begin position="54"/>
        <end position="74"/>
    </location>
</feature>
<feature type="compositionally biased region" description="Low complexity" evidence="1">
    <location>
        <begin position="306"/>
        <end position="318"/>
    </location>
</feature>
<gene>
    <name evidence="2" type="ORF">BG015_001512</name>
</gene>
<feature type="region of interest" description="Disordered" evidence="1">
    <location>
        <begin position="19"/>
        <end position="89"/>
    </location>
</feature>
<sequence length="594" mass="66352">MPSTAFSSLKRRIVLLFSPSSSSSRTNTTATEQQGVDTAQTVNNKPNVSTSKPSPKRPKILKNLRLPWKSRKPSSKLPAQVPQQQPQDRQVAFQDFPKPVQAIHEPHQHRRILSRRSSGFTVGTDCHSLMDTHSEFSVPSPCSPVFRYRMLYGPSIENIENINQARYADNDHDHHNLFTSEDEFIKELDKELARASVHVMKKRNAKQLRLRLSIEGARPSSGSIGSSALSTPVSVVRCKTSRGTYDASFPSSPTTPTSNRSFLRCKAFRGTYDASGLSSPTTPTSARSFLSLSTPLKSPGFSQRFSSKVAPSPSSSRHASPKPPSLVRLTSFSDLQDHQGPFALTKKHIEHIQRIENRLRVLESSALQPALSEPKQQLQQQQPFINHTSTSIPTQHHGQTLSEEQTTSRHKQSLRTKPSLIRRVDIGCDYRTRILQPRRISATARTGYQSSASSSFHHAAAPRPFSFHDWGSRWSHSAASDAVSAATVIRPSRHNGGESTDRTERLLEQVKERVASRIMLESALWETEALLRQYETLVVQDWELKLDNLCKSTTISAAAAPDAAGQEQQQQQQGQVQMNERKVRNPQELPCELN</sequence>
<feature type="compositionally biased region" description="Low complexity" evidence="1">
    <location>
        <begin position="559"/>
        <end position="577"/>
    </location>
</feature>
<keyword evidence="3" id="KW-1185">Reference proteome</keyword>
<comment type="caution">
    <text evidence="2">The sequence shown here is derived from an EMBL/GenBank/DDBJ whole genome shotgun (WGS) entry which is preliminary data.</text>
</comment>
<name>A0A9P5RSF9_9FUNG</name>
<feature type="region of interest" description="Disordered" evidence="1">
    <location>
        <begin position="559"/>
        <end position="594"/>
    </location>
</feature>
<feature type="region of interest" description="Disordered" evidence="1">
    <location>
        <begin position="390"/>
        <end position="416"/>
    </location>
</feature>
<protein>
    <submittedName>
        <fullName evidence="2">Uncharacterized protein</fullName>
    </submittedName>
</protein>
<reference evidence="2" key="1">
    <citation type="journal article" date="2020" name="Fungal Divers.">
        <title>Resolving the Mortierellaceae phylogeny through synthesis of multi-gene phylogenetics and phylogenomics.</title>
        <authorList>
            <person name="Vandepol N."/>
            <person name="Liber J."/>
            <person name="Desiro A."/>
            <person name="Na H."/>
            <person name="Kennedy M."/>
            <person name="Barry K."/>
            <person name="Grigoriev I.V."/>
            <person name="Miller A.N."/>
            <person name="O'Donnell K."/>
            <person name="Stajich J.E."/>
            <person name="Bonito G."/>
        </authorList>
    </citation>
    <scope>NUCLEOTIDE SEQUENCE</scope>
    <source>
        <strain evidence="2">NRRL 6426</strain>
    </source>
</reference>
<dbReference type="EMBL" id="JAAAUQ010001275">
    <property type="protein sequence ID" value="KAF9140804.1"/>
    <property type="molecule type" value="Genomic_DNA"/>
</dbReference>
<dbReference type="OrthoDB" id="2445865at2759"/>
<feature type="region of interest" description="Disordered" evidence="1">
    <location>
        <begin position="301"/>
        <end position="327"/>
    </location>
</feature>
<evidence type="ECO:0000313" key="3">
    <source>
        <dbReference type="Proteomes" id="UP000748756"/>
    </source>
</evidence>